<dbReference type="GO" id="GO:0034198">
    <property type="term" value="P:cellular response to amino acid starvation"/>
    <property type="evidence" value="ECO:0007669"/>
    <property type="project" value="TreeGrafter"/>
</dbReference>
<feature type="compositionally biased region" description="Pro residues" evidence="1">
    <location>
        <begin position="355"/>
        <end position="365"/>
    </location>
</feature>
<dbReference type="AlphaFoldDB" id="A0A2P2I0R6"/>
<accession>A0A2P2I0R6</accession>
<protein>
    <submittedName>
        <fullName evidence="2">UPF0536 protein C12orf66 homolog</fullName>
    </submittedName>
</protein>
<dbReference type="Pfam" id="PF09404">
    <property type="entry name" value="C12orf66_like"/>
    <property type="match status" value="2"/>
</dbReference>
<evidence type="ECO:0000256" key="1">
    <source>
        <dbReference type="SAM" id="MobiDB-lite"/>
    </source>
</evidence>
<name>A0A2P2I0R6_9CRUS</name>
<dbReference type="SUPFAM" id="SSF158548">
    <property type="entry name" value="FLJ32549 domain-like"/>
    <property type="match status" value="1"/>
</dbReference>
<dbReference type="PANTHER" id="PTHR31581">
    <property type="entry name" value="KICSTOR COMPLEX PROTEIN C12ORF66"/>
    <property type="match status" value="1"/>
</dbReference>
<dbReference type="Gene3D" id="1.10.3450.30">
    <property type="match status" value="1"/>
</dbReference>
<organism evidence="2">
    <name type="scientific">Hirondellea gigas</name>
    <dbReference type="NCBI Taxonomy" id="1518452"/>
    <lineage>
        <taxon>Eukaryota</taxon>
        <taxon>Metazoa</taxon>
        <taxon>Ecdysozoa</taxon>
        <taxon>Arthropoda</taxon>
        <taxon>Crustacea</taxon>
        <taxon>Multicrustacea</taxon>
        <taxon>Malacostraca</taxon>
        <taxon>Eumalacostraca</taxon>
        <taxon>Peracarida</taxon>
        <taxon>Amphipoda</taxon>
        <taxon>Amphilochidea</taxon>
        <taxon>Lysianassida</taxon>
        <taxon>Lysianassidira</taxon>
        <taxon>Lysianassoidea</taxon>
        <taxon>Lysianassidae</taxon>
        <taxon>Hirondellea</taxon>
    </lineage>
</organism>
<dbReference type="GO" id="GO:0042149">
    <property type="term" value="P:cellular response to glucose starvation"/>
    <property type="evidence" value="ECO:0007669"/>
    <property type="project" value="TreeGrafter"/>
</dbReference>
<dbReference type="PANTHER" id="PTHR31581:SF1">
    <property type="entry name" value="KICSTOR SUBUNIT 2"/>
    <property type="match status" value="1"/>
</dbReference>
<proteinExistence type="evidence at transcript level"/>
<dbReference type="InterPro" id="IPR038060">
    <property type="entry name" value="C12orf66-like_central_sf"/>
</dbReference>
<feature type="compositionally biased region" description="Polar residues" evidence="1">
    <location>
        <begin position="334"/>
        <end position="349"/>
    </location>
</feature>
<dbReference type="InterPro" id="IPR018544">
    <property type="entry name" value="KICS_2"/>
</dbReference>
<dbReference type="SUPFAM" id="SSF160651">
    <property type="entry name" value="FLJ32549 C-terminal domain-like"/>
    <property type="match status" value="2"/>
</dbReference>
<dbReference type="GO" id="GO:1904262">
    <property type="term" value="P:negative regulation of TORC1 signaling"/>
    <property type="evidence" value="ECO:0007669"/>
    <property type="project" value="TreeGrafter"/>
</dbReference>
<feature type="region of interest" description="Disordered" evidence="1">
    <location>
        <begin position="332"/>
        <end position="372"/>
    </location>
</feature>
<dbReference type="GO" id="GO:0061462">
    <property type="term" value="P:protein localization to lysosome"/>
    <property type="evidence" value="ECO:0007669"/>
    <property type="project" value="TreeGrafter"/>
</dbReference>
<sequence length="488" mass="54264">MERKEFTVLPAIFQQLAAFNYNKAKDVAEKERCFVISSGTAPVQVWPSFLSCLAQLAAVERLYMNLNLLTVKGFLRRENSVRASYECLLTELSDLETRAALPPAGGSTGTESCAGVSGLLWSLCSELLSFIRARICLIKFYESCQRSTASQGLLDYSDLAVSIADISSTYADNFTQPLLTALHANLKHECDVLHCVLQGMCSIQQYSFLAALLQLDAAHDALHSWQKLITGRESSKKYSFSSSFLKASSVPALYQWLWQVKAAATAKFSFYFYDSLAQHASLSDIKILLAKQSVDYVAKLVSFYRRVEATCVCLVLESSGIPDYRGSGYHLHQRTLSQPPSPTTNNLSTAAGGRIPPPPPPPPPRQQLSSGEVSVSRVRTFTRIFCYPLLTNQSQADANESSVCWASAQQFLVKSIDQLPQARDAVYQLYHPQTGYTHYLHSVEPLVTLVVSYDCHRTERESLPVRDFLNDISQHLNLIKLFAALKPK</sequence>
<reference evidence="2" key="1">
    <citation type="journal article" date="2018" name="Biosci. Biotechnol. Biochem.">
        <title>Polysaccharide hydrolase of the hadal zone amphipods Hirondellea gigas.</title>
        <authorList>
            <person name="Kobayashi H."/>
            <person name="Nagahama T."/>
            <person name="Arai W."/>
            <person name="Sasagawa Y."/>
            <person name="Umeda M."/>
            <person name="Hayashi T."/>
            <person name="Nikaido I."/>
            <person name="Watanabe H."/>
            <person name="Oguri K."/>
            <person name="Kitazato H."/>
            <person name="Fujioka K."/>
            <person name="Kido Y."/>
            <person name="Takami H."/>
        </authorList>
    </citation>
    <scope>NUCLEOTIDE SEQUENCE</scope>
    <source>
        <tissue evidence="2">Whole body</tissue>
    </source>
</reference>
<evidence type="ECO:0000313" key="2">
    <source>
        <dbReference type="EMBL" id="LAB67602.1"/>
    </source>
</evidence>
<dbReference type="EMBL" id="IACF01001928">
    <property type="protein sequence ID" value="LAB67602.1"/>
    <property type="molecule type" value="mRNA"/>
</dbReference>